<reference evidence="4" key="1">
    <citation type="submission" date="2014-08" db="EMBL/GenBank/DDBJ databases">
        <authorList>
            <person name="Murali S."/>
            <person name="Richards S."/>
            <person name="Bandaranaike D."/>
            <person name="Bellair M."/>
            <person name="Blankenburg K."/>
            <person name="Chao H."/>
            <person name="Dinh H."/>
            <person name="Doddapaneni H."/>
            <person name="Dugan-Rocha S."/>
            <person name="Elkadiri S."/>
            <person name="Gnanaolivu R."/>
            <person name="Hughes D."/>
            <person name="Lee S."/>
            <person name="Li M."/>
            <person name="Ming W."/>
            <person name="Munidasa M."/>
            <person name="Muniz J."/>
            <person name="Nguyen L."/>
            <person name="Osuji N."/>
            <person name="Pu L.-L."/>
            <person name="Puazo M."/>
            <person name="Skinner E."/>
            <person name="Qu C."/>
            <person name="Quiroz J."/>
            <person name="Raj R."/>
            <person name="Weissenberger G."/>
            <person name="Xin Y."/>
            <person name="Zou X."/>
            <person name="Han Y."/>
            <person name="Worley K."/>
            <person name="Muzny D."/>
            <person name="Gibbs R."/>
        </authorList>
    </citation>
    <scope>NUCLEOTIDE SEQUENCE</scope>
    <source>
        <strain evidence="4">HAZT.00-mixed</strain>
        <tissue evidence="4">Whole organism</tissue>
    </source>
</reference>
<dbReference type="GO" id="GO:0005576">
    <property type="term" value="C:extracellular region"/>
    <property type="evidence" value="ECO:0007669"/>
    <property type="project" value="UniProtKB-SubCell"/>
</dbReference>
<dbReference type="GO" id="GO:0016042">
    <property type="term" value="P:lipid catabolic process"/>
    <property type="evidence" value="ECO:0007669"/>
    <property type="project" value="InterPro"/>
</dbReference>
<dbReference type="SUPFAM" id="SSF48619">
    <property type="entry name" value="Phospholipase A2, PLA2"/>
    <property type="match status" value="1"/>
</dbReference>
<dbReference type="PANTHER" id="PTHR12824:SF8">
    <property type="entry name" value="GXIVSPLA2, ISOFORM A"/>
    <property type="match status" value="1"/>
</dbReference>
<dbReference type="EMBL" id="JQDR03017590">
    <property type="protein sequence ID" value="KAA0183557.1"/>
    <property type="molecule type" value="Genomic_DNA"/>
</dbReference>
<name>A0A6A0GPG4_HYAAZ</name>
<accession>A0A6A0GPG4</accession>
<comment type="subcellular location">
    <subcellularLocation>
        <location evidence="1">Secreted</location>
    </subcellularLocation>
</comment>
<sequence>MILNFFLSYLITSFCLVGMSSSDSFFPGNNANEEDSFFGFLHSGMKTISHAISQKFHEMAVLAPSLISYATFAAKFLDSNIEEECRYECKRGYKPVPDHTHQPSFNGCGSLGFSISGENLPFEKMETCCNEHDLCYDTCNNDKEICDLHFKKCLYDICKRETVKNDILQEKTCKASSKLLYTSTISLGCMSYKEAQKKACNCVPVHKSQGGHYGFREL</sequence>
<dbReference type="AlphaFoldDB" id="A0A6A0GPG4"/>
<protein>
    <recommendedName>
        <fullName evidence="5">Phospholipase A2 domain-containing protein</fullName>
    </recommendedName>
</protein>
<dbReference type="PANTHER" id="PTHR12824">
    <property type="entry name" value="GROUP XII SECRETORY PHOSPHOLIPASE A2 FAMILY MEMBER"/>
    <property type="match status" value="1"/>
</dbReference>
<dbReference type="InterPro" id="IPR036444">
    <property type="entry name" value="PLipase_A2_dom_sf"/>
</dbReference>
<comment type="caution">
    <text evidence="4">The sequence shown here is derived from an EMBL/GenBank/DDBJ whole genome shotgun (WGS) entry which is preliminary data.</text>
</comment>
<reference evidence="4" key="3">
    <citation type="submission" date="2019-06" db="EMBL/GenBank/DDBJ databases">
        <authorList>
            <person name="Poynton C."/>
            <person name="Hasenbein S."/>
            <person name="Benoit J.B."/>
            <person name="Sepulveda M.S."/>
            <person name="Poelchau M.F."/>
            <person name="Murali S.C."/>
            <person name="Chen S."/>
            <person name="Glastad K.M."/>
            <person name="Werren J.H."/>
            <person name="Vineis J.H."/>
            <person name="Bowen J.L."/>
            <person name="Friedrich M."/>
            <person name="Jones J."/>
            <person name="Robertson H.M."/>
            <person name="Feyereisen R."/>
            <person name="Mechler-Hickson A."/>
            <person name="Mathers N."/>
            <person name="Lee C.E."/>
            <person name="Colbourne J.K."/>
            <person name="Biales A."/>
            <person name="Johnston J.S."/>
            <person name="Wellborn G.A."/>
            <person name="Rosendale A.J."/>
            <person name="Cridge A.G."/>
            <person name="Munoz-Torres M.C."/>
            <person name="Bain P.A."/>
            <person name="Manny A.R."/>
            <person name="Major K.M."/>
            <person name="Lambert F.N."/>
            <person name="Vulpe C.D."/>
            <person name="Tuck P."/>
            <person name="Blalock B.J."/>
            <person name="Lin Y.-Y."/>
            <person name="Smith M.E."/>
            <person name="Ochoa-Acuna H."/>
            <person name="Chen M.-J.M."/>
            <person name="Childers C.P."/>
            <person name="Qu J."/>
            <person name="Dugan S."/>
            <person name="Lee S.L."/>
            <person name="Chao H."/>
            <person name="Dinh H."/>
            <person name="Han Y."/>
            <person name="Doddapaneni H."/>
            <person name="Worley K.C."/>
            <person name="Muzny D.M."/>
            <person name="Gibbs R.A."/>
            <person name="Richards S."/>
        </authorList>
    </citation>
    <scope>NUCLEOTIDE SEQUENCE</scope>
    <source>
        <strain evidence="4">HAZT.00-mixed</strain>
        <tissue evidence="4">Whole organism</tissue>
    </source>
</reference>
<gene>
    <name evidence="4" type="ORF">HAZT_HAZT007954</name>
</gene>
<dbReference type="GO" id="GO:0005509">
    <property type="term" value="F:calcium ion binding"/>
    <property type="evidence" value="ECO:0007669"/>
    <property type="project" value="InterPro"/>
</dbReference>
<evidence type="ECO:0000256" key="3">
    <source>
        <dbReference type="SAM" id="SignalP"/>
    </source>
</evidence>
<keyword evidence="2" id="KW-0964">Secreted</keyword>
<evidence type="ECO:0000256" key="1">
    <source>
        <dbReference type="ARBA" id="ARBA00004613"/>
    </source>
</evidence>
<proteinExistence type="predicted"/>
<dbReference type="Proteomes" id="UP000711488">
    <property type="component" value="Unassembled WGS sequence"/>
</dbReference>
<dbReference type="InterPro" id="IPR033113">
    <property type="entry name" value="PLA2_histidine"/>
</dbReference>
<evidence type="ECO:0008006" key="5">
    <source>
        <dbReference type="Google" id="ProtNLM"/>
    </source>
</evidence>
<feature type="chain" id="PRO_5025384700" description="Phospholipase A2 domain-containing protein" evidence="3">
    <location>
        <begin position="23"/>
        <end position="218"/>
    </location>
</feature>
<keyword evidence="3" id="KW-0732">Signal</keyword>
<dbReference type="InterPro" id="IPR010711">
    <property type="entry name" value="PLA2G12"/>
</dbReference>
<dbReference type="Gene3D" id="1.20.90.10">
    <property type="entry name" value="Phospholipase A2 domain"/>
    <property type="match status" value="1"/>
</dbReference>
<dbReference type="GO" id="GO:0006644">
    <property type="term" value="P:phospholipid metabolic process"/>
    <property type="evidence" value="ECO:0007669"/>
    <property type="project" value="InterPro"/>
</dbReference>
<dbReference type="Pfam" id="PF06951">
    <property type="entry name" value="PLA2G12"/>
    <property type="match status" value="1"/>
</dbReference>
<evidence type="ECO:0000313" key="4">
    <source>
        <dbReference type="EMBL" id="KAA0183557.1"/>
    </source>
</evidence>
<dbReference type="PROSITE" id="PS00118">
    <property type="entry name" value="PA2_HIS"/>
    <property type="match status" value="1"/>
</dbReference>
<reference evidence="4" key="2">
    <citation type="journal article" date="2018" name="Environ. Sci. Technol.">
        <title>The Toxicogenome of Hyalella azteca: A Model for Sediment Ecotoxicology and Evolutionary Toxicology.</title>
        <authorList>
            <person name="Poynton H.C."/>
            <person name="Hasenbein S."/>
            <person name="Benoit J.B."/>
            <person name="Sepulveda M.S."/>
            <person name="Poelchau M.F."/>
            <person name="Hughes D.S.T."/>
            <person name="Murali S.C."/>
            <person name="Chen S."/>
            <person name="Glastad K.M."/>
            <person name="Goodisman M.A.D."/>
            <person name="Werren J.H."/>
            <person name="Vineis J.H."/>
            <person name="Bowen J.L."/>
            <person name="Friedrich M."/>
            <person name="Jones J."/>
            <person name="Robertson H.M."/>
            <person name="Feyereisen R."/>
            <person name="Mechler-Hickson A."/>
            <person name="Mathers N."/>
            <person name="Lee C.E."/>
            <person name="Colbourne J.K."/>
            <person name="Biales A."/>
            <person name="Johnston J.S."/>
            <person name="Wellborn G.A."/>
            <person name="Rosendale A.J."/>
            <person name="Cridge A.G."/>
            <person name="Munoz-Torres M.C."/>
            <person name="Bain P.A."/>
            <person name="Manny A.R."/>
            <person name="Major K.M."/>
            <person name="Lambert F.N."/>
            <person name="Vulpe C.D."/>
            <person name="Tuck P."/>
            <person name="Blalock B.J."/>
            <person name="Lin Y.Y."/>
            <person name="Smith M.E."/>
            <person name="Ochoa-Acuna H."/>
            <person name="Chen M.M."/>
            <person name="Childers C.P."/>
            <person name="Qu J."/>
            <person name="Dugan S."/>
            <person name="Lee S.L."/>
            <person name="Chao H."/>
            <person name="Dinh H."/>
            <person name="Han Y."/>
            <person name="Doddapaneni H."/>
            <person name="Worley K.C."/>
            <person name="Muzny D.M."/>
            <person name="Gibbs R.A."/>
            <person name="Richards S."/>
        </authorList>
    </citation>
    <scope>NUCLEOTIDE SEQUENCE</scope>
    <source>
        <strain evidence="4">HAZT.00-mixed</strain>
        <tissue evidence="4">Whole organism</tissue>
    </source>
</reference>
<feature type="signal peptide" evidence="3">
    <location>
        <begin position="1"/>
        <end position="22"/>
    </location>
</feature>
<dbReference type="GO" id="GO:0050482">
    <property type="term" value="P:arachidonate secretion"/>
    <property type="evidence" value="ECO:0007669"/>
    <property type="project" value="InterPro"/>
</dbReference>
<evidence type="ECO:0000256" key="2">
    <source>
        <dbReference type="ARBA" id="ARBA00022525"/>
    </source>
</evidence>
<dbReference type="GO" id="GO:0004623">
    <property type="term" value="F:phospholipase A2 activity"/>
    <property type="evidence" value="ECO:0007669"/>
    <property type="project" value="InterPro"/>
</dbReference>
<organism evidence="4">
    <name type="scientific">Hyalella azteca</name>
    <name type="common">Amphipod</name>
    <dbReference type="NCBI Taxonomy" id="294128"/>
    <lineage>
        <taxon>Eukaryota</taxon>
        <taxon>Metazoa</taxon>
        <taxon>Ecdysozoa</taxon>
        <taxon>Arthropoda</taxon>
        <taxon>Crustacea</taxon>
        <taxon>Multicrustacea</taxon>
        <taxon>Malacostraca</taxon>
        <taxon>Eumalacostraca</taxon>
        <taxon>Peracarida</taxon>
        <taxon>Amphipoda</taxon>
        <taxon>Senticaudata</taxon>
        <taxon>Talitrida</taxon>
        <taxon>Talitroidea</taxon>
        <taxon>Hyalellidae</taxon>
        <taxon>Hyalella</taxon>
    </lineage>
</organism>